<dbReference type="NCBIfam" id="TIGR00150">
    <property type="entry name" value="T6A_YjeE"/>
    <property type="match status" value="1"/>
</dbReference>
<comment type="similarity">
    <text evidence="2">Belongs to the TsaE family.</text>
</comment>
<sequence length="156" mass="17163">MRRHIARMQIRLPDQSSTEHLAARIAGLCAPGDCIALSGGLGAGKTTFARAFLRVLARDPQMEVPSPSFALVQPYDTDAGPVFHYDLWRLDGPDALYELAWDEACEGIMLVEWPERAEDLLPANALHLTLTSGATEDERFAELTGWPDERMSGIAL</sequence>
<dbReference type="Pfam" id="PF02367">
    <property type="entry name" value="TsaE"/>
    <property type="match status" value="1"/>
</dbReference>
<evidence type="ECO:0000256" key="10">
    <source>
        <dbReference type="ARBA" id="ARBA00032441"/>
    </source>
</evidence>
<keyword evidence="5" id="KW-0819">tRNA processing</keyword>
<dbReference type="GO" id="GO:0046872">
    <property type="term" value="F:metal ion binding"/>
    <property type="evidence" value="ECO:0007669"/>
    <property type="project" value="UniProtKB-KW"/>
</dbReference>
<evidence type="ECO:0000256" key="1">
    <source>
        <dbReference type="ARBA" id="ARBA00004496"/>
    </source>
</evidence>
<dbReference type="GO" id="GO:0002949">
    <property type="term" value="P:tRNA threonylcarbamoyladenosine modification"/>
    <property type="evidence" value="ECO:0007669"/>
    <property type="project" value="InterPro"/>
</dbReference>
<dbReference type="Proteomes" id="UP000077786">
    <property type="component" value="Unassembled WGS sequence"/>
</dbReference>
<evidence type="ECO:0000256" key="4">
    <source>
        <dbReference type="ARBA" id="ARBA00022490"/>
    </source>
</evidence>
<keyword evidence="8" id="KW-0067">ATP-binding</keyword>
<protein>
    <recommendedName>
        <fullName evidence="3">tRNA threonylcarbamoyladenosine biosynthesis protein TsaE</fullName>
    </recommendedName>
    <alternativeName>
        <fullName evidence="10">t(6)A37 threonylcarbamoyladenosine biosynthesis protein TsaE</fullName>
    </alternativeName>
</protein>
<evidence type="ECO:0000256" key="7">
    <source>
        <dbReference type="ARBA" id="ARBA00022741"/>
    </source>
</evidence>
<keyword evidence="7" id="KW-0547">Nucleotide-binding</keyword>
<keyword evidence="9" id="KW-0460">Magnesium</keyword>
<dbReference type="PANTHER" id="PTHR33540">
    <property type="entry name" value="TRNA THREONYLCARBAMOYLADENOSINE BIOSYNTHESIS PROTEIN TSAE"/>
    <property type="match status" value="1"/>
</dbReference>
<evidence type="ECO:0000256" key="5">
    <source>
        <dbReference type="ARBA" id="ARBA00022694"/>
    </source>
</evidence>
<evidence type="ECO:0000256" key="8">
    <source>
        <dbReference type="ARBA" id="ARBA00022840"/>
    </source>
</evidence>
<evidence type="ECO:0000256" key="3">
    <source>
        <dbReference type="ARBA" id="ARBA00019010"/>
    </source>
</evidence>
<dbReference type="InterPro" id="IPR003442">
    <property type="entry name" value="T6A_TsaE"/>
</dbReference>
<dbReference type="Gene3D" id="3.40.50.300">
    <property type="entry name" value="P-loop containing nucleotide triphosphate hydrolases"/>
    <property type="match status" value="1"/>
</dbReference>
<dbReference type="EMBL" id="LUTU01000005">
    <property type="protein sequence ID" value="OAJ67972.1"/>
    <property type="molecule type" value="Genomic_DNA"/>
</dbReference>
<dbReference type="GO" id="GO:0005737">
    <property type="term" value="C:cytoplasm"/>
    <property type="evidence" value="ECO:0007669"/>
    <property type="project" value="UniProtKB-SubCell"/>
</dbReference>
<evidence type="ECO:0000256" key="2">
    <source>
        <dbReference type="ARBA" id="ARBA00007599"/>
    </source>
</evidence>
<dbReference type="AlphaFoldDB" id="A0A1B6VL77"/>
<dbReference type="InterPro" id="IPR027417">
    <property type="entry name" value="P-loop_NTPase"/>
</dbReference>
<reference evidence="11 12" key="1">
    <citation type="submission" date="2016-03" db="EMBL/GenBank/DDBJ databases">
        <title>Draft genome sequence of Gluconobacter cerinus strain CECT 9110.</title>
        <authorList>
            <person name="Sainz F."/>
            <person name="Mas A."/>
            <person name="Torija M.J."/>
        </authorList>
    </citation>
    <scope>NUCLEOTIDE SEQUENCE [LARGE SCALE GENOMIC DNA]</scope>
    <source>
        <strain evidence="11 12">CECT 9110</strain>
    </source>
</reference>
<proteinExistence type="inferred from homology"/>
<name>A0A1B6VL77_9PROT</name>
<gene>
    <name evidence="11" type="ORF">A0123_00672</name>
</gene>
<comment type="caution">
    <text evidence="11">The sequence shown here is derived from an EMBL/GenBank/DDBJ whole genome shotgun (WGS) entry which is preliminary data.</text>
</comment>
<dbReference type="SUPFAM" id="SSF52540">
    <property type="entry name" value="P-loop containing nucleoside triphosphate hydrolases"/>
    <property type="match status" value="1"/>
</dbReference>
<evidence type="ECO:0000313" key="12">
    <source>
        <dbReference type="Proteomes" id="UP000077786"/>
    </source>
</evidence>
<evidence type="ECO:0000256" key="6">
    <source>
        <dbReference type="ARBA" id="ARBA00022723"/>
    </source>
</evidence>
<evidence type="ECO:0000313" key="11">
    <source>
        <dbReference type="EMBL" id="OAJ67972.1"/>
    </source>
</evidence>
<dbReference type="PANTHER" id="PTHR33540:SF2">
    <property type="entry name" value="TRNA THREONYLCARBAMOYLADENOSINE BIOSYNTHESIS PROTEIN TSAE"/>
    <property type="match status" value="1"/>
</dbReference>
<dbReference type="PATRIC" id="fig|38307.3.peg.691"/>
<accession>A0A1B6VL77</accession>
<keyword evidence="4" id="KW-0963">Cytoplasm</keyword>
<organism evidence="11 12">
    <name type="scientific">Gluconobacter cerinus</name>
    <dbReference type="NCBI Taxonomy" id="38307"/>
    <lineage>
        <taxon>Bacteria</taxon>
        <taxon>Pseudomonadati</taxon>
        <taxon>Pseudomonadota</taxon>
        <taxon>Alphaproteobacteria</taxon>
        <taxon>Acetobacterales</taxon>
        <taxon>Acetobacteraceae</taxon>
        <taxon>Gluconobacter</taxon>
    </lineage>
</organism>
<keyword evidence="6" id="KW-0479">Metal-binding</keyword>
<comment type="subcellular location">
    <subcellularLocation>
        <location evidence="1">Cytoplasm</location>
    </subcellularLocation>
</comment>
<evidence type="ECO:0000256" key="9">
    <source>
        <dbReference type="ARBA" id="ARBA00022842"/>
    </source>
</evidence>
<dbReference type="GO" id="GO:0005524">
    <property type="term" value="F:ATP binding"/>
    <property type="evidence" value="ECO:0007669"/>
    <property type="project" value="UniProtKB-KW"/>
</dbReference>